<evidence type="ECO:0000256" key="5">
    <source>
        <dbReference type="ARBA" id="ARBA00023002"/>
    </source>
</evidence>
<keyword evidence="3" id="KW-0349">Heme</keyword>
<sequence>MKVQTTLLAAAGLKVAFAYPSLQSQSQPQAPSAGPDFSNWSPPGPGDSRSPCPALNILANYNILPHNGKGITVDQLIAAITSAYSVQPGFASVLANGGLLASPTPLQRKLDLADLAKHNVIEHDGSLSRQDAATGDQLKFSEDAWGMVMREYDGMKQTSIEAASRGKWNRVQDSLTKRGAAGVTYKAKQFILSYGETALYLSALGGPGTGVANVEWVKMFFEQEKLPIDEGWAPPKTNISLPIMSEMLLKLYNANP</sequence>
<dbReference type="InterPro" id="IPR000028">
    <property type="entry name" value="Chloroperoxidase"/>
</dbReference>
<dbReference type="PANTHER" id="PTHR33577:SF9">
    <property type="entry name" value="PEROXIDASE STCC"/>
    <property type="match status" value="1"/>
</dbReference>
<feature type="compositionally biased region" description="Low complexity" evidence="8">
    <location>
        <begin position="25"/>
        <end position="35"/>
    </location>
</feature>
<dbReference type="PROSITE" id="PS51405">
    <property type="entry name" value="HEME_HALOPEROXIDASE"/>
    <property type="match status" value="1"/>
</dbReference>
<proteinExistence type="inferred from homology"/>
<protein>
    <submittedName>
        <fullName evidence="11">Cloroperoxidase</fullName>
    </submittedName>
</protein>
<evidence type="ECO:0000256" key="9">
    <source>
        <dbReference type="SAM" id="SignalP"/>
    </source>
</evidence>
<evidence type="ECO:0000313" key="11">
    <source>
        <dbReference type="EMBL" id="KAF1992179.1"/>
    </source>
</evidence>
<dbReference type="EMBL" id="ML977137">
    <property type="protein sequence ID" value="KAF1992179.1"/>
    <property type="molecule type" value="Genomic_DNA"/>
</dbReference>
<accession>A0A6G1HGM3</accession>
<name>A0A6G1HGM3_9PEZI</name>
<keyword evidence="12" id="KW-1185">Reference proteome</keyword>
<evidence type="ECO:0000256" key="7">
    <source>
        <dbReference type="ARBA" id="ARBA00025795"/>
    </source>
</evidence>
<comment type="similarity">
    <text evidence="7">Belongs to the chloroperoxidase family.</text>
</comment>
<keyword evidence="9" id="KW-0732">Signal</keyword>
<dbReference type="PANTHER" id="PTHR33577">
    <property type="entry name" value="STERIGMATOCYSTIN BIOSYNTHESIS PEROXIDASE STCC-RELATED"/>
    <property type="match status" value="1"/>
</dbReference>
<evidence type="ECO:0000256" key="4">
    <source>
        <dbReference type="ARBA" id="ARBA00022723"/>
    </source>
</evidence>
<dbReference type="InterPro" id="IPR036851">
    <property type="entry name" value="Chloroperoxidase-like_sf"/>
</dbReference>
<reference evidence="11" key="1">
    <citation type="journal article" date="2020" name="Stud. Mycol.">
        <title>101 Dothideomycetes genomes: a test case for predicting lifestyles and emergence of pathogens.</title>
        <authorList>
            <person name="Haridas S."/>
            <person name="Albert R."/>
            <person name="Binder M."/>
            <person name="Bloem J."/>
            <person name="Labutti K."/>
            <person name="Salamov A."/>
            <person name="Andreopoulos B."/>
            <person name="Baker S."/>
            <person name="Barry K."/>
            <person name="Bills G."/>
            <person name="Bluhm B."/>
            <person name="Cannon C."/>
            <person name="Castanera R."/>
            <person name="Culley D."/>
            <person name="Daum C."/>
            <person name="Ezra D."/>
            <person name="Gonzalez J."/>
            <person name="Henrissat B."/>
            <person name="Kuo A."/>
            <person name="Liang C."/>
            <person name="Lipzen A."/>
            <person name="Lutzoni F."/>
            <person name="Magnuson J."/>
            <person name="Mondo S."/>
            <person name="Nolan M."/>
            <person name="Ohm R."/>
            <person name="Pangilinan J."/>
            <person name="Park H.-J."/>
            <person name="Ramirez L."/>
            <person name="Alfaro M."/>
            <person name="Sun H."/>
            <person name="Tritt A."/>
            <person name="Yoshinaga Y."/>
            <person name="Zwiers L.-H."/>
            <person name="Turgeon B."/>
            <person name="Goodwin S."/>
            <person name="Spatafora J."/>
            <person name="Crous P."/>
            <person name="Grigoriev I."/>
        </authorList>
    </citation>
    <scope>NUCLEOTIDE SEQUENCE</scope>
    <source>
        <strain evidence="11">CBS 113979</strain>
    </source>
</reference>
<keyword evidence="5" id="KW-0560">Oxidoreductase</keyword>
<dbReference type="AlphaFoldDB" id="A0A6G1HGM3"/>
<feature type="signal peptide" evidence="9">
    <location>
        <begin position="1"/>
        <end position="18"/>
    </location>
</feature>
<keyword evidence="4" id="KW-0479">Metal-binding</keyword>
<feature type="domain" description="Heme haloperoxidase family profile" evidence="10">
    <location>
        <begin position="36"/>
        <end position="249"/>
    </location>
</feature>
<keyword evidence="2 11" id="KW-0575">Peroxidase</keyword>
<feature type="region of interest" description="Disordered" evidence="8">
    <location>
        <begin position="25"/>
        <end position="51"/>
    </location>
</feature>
<dbReference type="Gene3D" id="1.10.489.10">
    <property type="entry name" value="Chloroperoxidase-like"/>
    <property type="match status" value="1"/>
</dbReference>
<evidence type="ECO:0000256" key="6">
    <source>
        <dbReference type="ARBA" id="ARBA00023004"/>
    </source>
</evidence>
<evidence type="ECO:0000259" key="10">
    <source>
        <dbReference type="PROSITE" id="PS51405"/>
    </source>
</evidence>
<feature type="non-terminal residue" evidence="11">
    <location>
        <position position="256"/>
    </location>
</feature>
<evidence type="ECO:0000256" key="2">
    <source>
        <dbReference type="ARBA" id="ARBA00022559"/>
    </source>
</evidence>
<feature type="chain" id="PRO_5026254334" evidence="9">
    <location>
        <begin position="19"/>
        <end position="256"/>
    </location>
</feature>
<dbReference type="GO" id="GO:0004601">
    <property type="term" value="F:peroxidase activity"/>
    <property type="evidence" value="ECO:0007669"/>
    <property type="project" value="UniProtKB-KW"/>
</dbReference>
<gene>
    <name evidence="11" type="ORF">K402DRAFT_315046</name>
</gene>
<organism evidence="11 12">
    <name type="scientific">Aulographum hederae CBS 113979</name>
    <dbReference type="NCBI Taxonomy" id="1176131"/>
    <lineage>
        <taxon>Eukaryota</taxon>
        <taxon>Fungi</taxon>
        <taxon>Dikarya</taxon>
        <taxon>Ascomycota</taxon>
        <taxon>Pezizomycotina</taxon>
        <taxon>Dothideomycetes</taxon>
        <taxon>Pleosporomycetidae</taxon>
        <taxon>Aulographales</taxon>
        <taxon>Aulographaceae</taxon>
    </lineage>
</organism>
<dbReference type="Pfam" id="PF01328">
    <property type="entry name" value="Peroxidase_2"/>
    <property type="match status" value="1"/>
</dbReference>
<dbReference type="Proteomes" id="UP000800041">
    <property type="component" value="Unassembled WGS sequence"/>
</dbReference>
<evidence type="ECO:0000313" key="12">
    <source>
        <dbReference type="Proteomes" id="UP000800041"/>
    </source>
</evidence>
<dbReference type="GO" id="GO:0046872">
    <property type="term" value="F:metal ion binding"/>
    <property type="evidence" value="ECO:0007669"/>
    <property type="project" value="UniProtKB-KW"/>
</dbReference>
<keyword evidence="6" id="KW-0408">Iron</keyword>
<evidence type="ECO:0000256" key="3">
    <source>
        <dbReference type="ARBA" id="ARBA00022617"/>
    </source>
</evidence>
<dbReference type="SUPFAM" id="SSF47571">
    <property type="entry name" value="Cloroperoxidase"/>
    <property type="match status" value="1"/>
</dbReference>
<evidence type="ECO:0000256" key="1">
    <source>
        <dbReference type="ARBA" id="ARBA00001970"/>
    </source>
</evidence>
<comment type="cofactor">
    <cofactor evidence="1">
        <name>heme b</name>
        <dbReference type="ChEBI" id="CHEBI:60344"/>
    </cofactor>
</comment>
<dbReference type="OrthoDB" id="407298at2759"/>
<evidence type="ECO:0000256" key="8">
    <source>
        <dbReference type="SAM" id="MobiDB-lite"/>
    </source>
</evidence>